<protein>
    <submittedName>
        <fullName evidence="2">Phage integrase</fullName>
    </submittedName>
</protein>
<reference evidence="2 3" key="1">
    <citation type="submission" date="2011-02" db="EMBL/GenBank/DDBJ databases">
        <authorList>
            <person name="Muzny D."/>
            <person name="Qin X."/>
            <person name="Deng J."/>
            <person name="Jiang H."/>
            <person name="Liu Y."/>
            <person name="Qu J."/>
            <person name="Song X.-Z."/>
            <person name="Zhang L."/>
            <person name="Thornton R."/>
            <person name="Coyle M."/>
            <person name="Francisco L."/>
            <person name="Jackson L."/>
            <person name="Javaid M."/>
            <person name="Korchina V."/>
            <person name="Kovar C."/>
            <person name="Mata R."/>
            <person name="Mathew T."/>
            <person name="Ngo R."/>
            <person name="Nguyen L."/>
            <person name="Nguyen N."/>
            <person name="Okwuonu G."/>
            <person name="Ongeri F."/>
            <person name="Pham C."/>
            <person name="Simmons D."/>
            <person name="Wilczek-Boney K."/>
            <person name="Hale W."/>
            <person name="Jakkamsetti A."/>
            <person name="Pham P."/>
            <person name="Ruth R."/>
            <person name="San Lucas F."/>
            <person name="Warren J."/>
            <person name="Zhang J."/>
            <person name="Zhao Z."/>
            <person name="Zhou C."/>
            <person name="Zhu D."/>
            <person name="Lee S."/>
            <person name="Bess C."/>
            <person name="Blankenburg K."/>
            <person name="Forbes L."/>
            <person name="Fu Q."/>
            <person name="Gubbala S."/>
            <person name="Hirani K."/>
            <person name="Jayaseelan J.C."/>
            <person name="Lara F."/>
            <person name="Munidasa M."/>
            <person name="Palculict T."/>
            <person name="Patil S."/>
            <person name="Pu L.-L."/>
            <person name="Saada N."/>
            <person name="Tang L."/>
            <person name="Weissenberger G."/>
            <person name="Zhu Y."/>
            <person name="Hemphill L."/>
            <person name="Shang Y."/>
            <person name="Youmans B."/>
            <person name="Ayvaz T."/>
            <person name="Ross M."/>
            <person name="Santibanez J."/>
            <person name="Aqrawi P."/>
            <person name="Gross S."/>
            <person name="Joshi V."/>
            <person name="Fowler G."/>
            <person name="Nazareth L."/>
            <person name="Reid J."/>
            <person name="Worley K."/>
            <person name="Petrosino J."/>
            <person name="Highlander S."/>
            <person name="Gibbs R."/>
        </authorList>
    </citation>
    <scope>NUCLEOTIDE SEQUENCE [LARGE SCALE GENOMIC DNA]</scope>
    <source>
        <strain evidence="2 3">ATCC BAA-1200</strain>
    </source>
</reference>
<accession>F2BDG5</accession>
<evidence type="ECO:0000256" key="1">
    <source>
        <dbReference type="SAM" id="MobiDB-lite"/>
    </source>
</evidence>
<organism evidence="2 3">
    <name type="scientific">Neisseria bacilliformis ATCC BAA-1200</name>
    <dbReference type="NCBI Taxonomy" id="888742"/>
    <lineage>
        <taxon>Bacteria</taxon>
        <taxon>Pseudomonadati</taxon>
        <taxon>Pseudomonadota</taxon>
        <taxon>Betaproteobacteria</taxon>
        <taxon>Neisseriales</taxon>
        <taxon>Neisseriaceae</taxon>
        <taxon>Neisseria</taxon>
    </lineage>
</organism>
<evidence type="ECO:0000313" key="3">
    <source>
        <dbReference type="Proteomes" id="UP000004105"/>
    </source>
</evidence>
<feature type="region of interest" description="Disordered" evidence="1">
    <location>
        <begin position="47"/>
        <end position="66"/>
    </location>
</feature>
<dbReference type="EMBL" id="AFAY01000035">
    <property type="protein sequence ID" value="EGF10561.1"/>
    <property type="molecule type" value="Genomic_DNA"/>
</dbReference>
<keyword evidence="3" id="KW-1185">Reference proteome</keyword>
<dbReference type="Proteomes" id="UP000004105">
    <property type="component" value="Unassembled WGS sequence"/>
</dbReference>
<dbReference type="HOGENOM" id="CLU_2826634_0_0_4"/>
<name>F2BDG5_9NEIS</name>
<evidence type="ECO:0000313" key="2">
    <source>
        <dbReference type="EMBL" id="EGF10561.1"/>
    </source>
</evidence>
<dbReference type="AlphaFoldDB" id="F2BDG5"/>
<comment type="caution">
    <text evidence="2">The sequence shown here is derived from an EMBL/GenBank/DDBJ whole genome shotgun (WGS) entry which is preliminary data.</text>
</comment>
<sequence length="66" mass="7205">MPVFVGHKCPTYCVAFSDGLCRRSAVGRIPVSDTQCGKTRGNVGFKNPTYNYPLPDKNGRPSEKSV</sequence>
<gene>
    <name evidence="2" type="ORF">HMPREF9123_1771</name>
</gene>
<feature type="compositionally biased region" description="Basic and acidic residues" evidence="1">
    <location>
        <begin position="57"/>
        <end position="66"/>
    </location>
</feature>
<proteinExistence type="predicted"/>